<evidence type="ECO:0000313" key="2">
    <source>
        <dbReference type="EMBL" id="KAK3395534.1"/>
    </source>
</evidence>
<feature type="compositionally biased region" description="Low complexity" evidence="1">
    <location>
        <begin position="233"/>
        <end position="243"/>
    </location>
</feature>
<gene>
    <name evidence="2" type="ORF">B0T20DRAFT_395413</name>
</gene>
<keyword evidence="3" id="KW-1185">Reference proteome</keyword>
<feature type="region of interest" description="Disordered" evidence="1">
    <location>
        <begin position="337"/>
        <end position="457"/>
    </location>
</feature>
<feature type="compositionally biased region" description="Pro residues" evidence="1">
    <location>
        <begin position="12"/>
        <end position="21"/>
    </location>
</feature>
<feature type="compositionally biased region" description="Basic and acidic residues" evidence="1">
    <location>
        <begin position="247"/>
        <end position="257"/>
    </location>
</feature>
<protein>
    <submittedName>
        <fullName evidence="2">Uncharacterized protein</fullName>
    </submittedName>
</protein>
<proteinExistence type="predicted"/>
<sequence>MDHDTYPVSSPTVPPGHPATRPPGIIQPAAGPGQNTTTQYNHLRDPGPLTGAAERPGQISVSLQPPSPRRRERLAVFGLWLAPYGDGEANQPLQDYLANPSFINIIQSHGQGFQSHISTSSLRALGLLEARIIMIWGISISDYELVQTFITFTDWNQTEPNRAEQHIKSLARAGYKILYEAAEERSKGRRQPDQVQVFLTVQLVYEKEGGRLVWLEEIQNGASHVDRKKGKCGRVSGSWSGRVSPKKRCDEERRGEGTQRNATRSGLNNDPGDHDMTKPGTGKRTRARTTHQLLQPAKNGRRGSSLVRPRSSTNSLYARQGRKGWEVERLWKFGTRARQRTAQRSQKLPITAVTSAAGGRTNPDRRPRPRTAFGRYESSSENRGTEHQGSKNKANEKHQMFKRGQEAVRGSVRGNMGETHTKGRAGQIARPVTVPVSNCQPSQPSRTKRSSVTNRKS</sequence>
<feature type="compositionally biased region" description="Basic and acidic residues" evidence="1">
    <location>
        <begin position="378"/>
        <end position="406"/>
    </location>
</feature>
<dbReference type="Proteomes" id="UP001281003">
    <property type="component" value="Unassembled WGS sequence"/>
</dbReference>
<feature type="compositionally biased region" description="Low complexity" evidence="1">
    <location>
        <begin position="22"/>
        <end position="34"/>
    </location>
</feature>
<name>A0AAE0P8Z6_SORBR</name>
<accession>A0AAE0P8Z6</accession>
<feature type="region of interest" description="Disordered" evidence="1">
    <location>
        <begin position="225"/>
        <end position="321"/>
    </location>
</feature>
<feature type="compositionally biased region" description="Polar residues" evidence="1">
    <location>
        <begin position="345"/>
        <end position="354"/>
    </location>
</feature>
<feature type="region of interest" description="Disordered" evidence="1">
    <location>
        <begin position="1"/>
        <end position="67"/>
    </location>
</feature>
<evidence type="ECO:0000256" key="1">
    <source>
        <dbReference type="SAM" id="MobiDB-lite"/>
    </source>
</evidence>
<reference evidence="2" key="2">
    <citation type="submission" date="2023-07" db="EMBL/GenBank/DDBJ databases">
        <authorList>
            <consortium name="Lawrence Berkeley National Laboratory"/>
            <person name="Haridas S."/>
            <person name="Hensen N."/>
            <person name="Bonometti L."/>
            <person name="Westerberg I."/>
            <person name="Brannstrom I.O."/>
            <person name="Guillou S."/>
            <person name="Cros-Aarteil S."/>
            <person name="Calhoun S."/>
            <person name="Kuo A."/>
            <person name="Mondo S."/>
            <person name="Pangilinan J."/>
            <person name="Riley R."/>
            <person name="LaButti K."/>
            <person name="Andreopoulos B."/>
            <person name="Lipzen A."/>
            <person name="Chen C."/>
            <person name="Yanf M."/>
            <person name="Daum C."/>
            <person name="Ng V."/>
            <person name="Clum A."/>
            <person name="Steindorff A."/>
            <person name="Ohm R."/>
            <person name="Martin F."/>
            <person name="Silar P."/>
            <person name="Natvig D."/>
            <person name="Lalanne C."/>
            <person name="Gautier V."/>
            <person name="Ament-velasquez S.L."/>
            <person name="Kruys A."/>
            <person name="Hutchinson M.I."/>
            <person name="Powell A.J."/>
            <person name="Barry K."/>
            <person name="Miller A.N."/>
            <person name="Grigoriev I.V."/>
            <person name="Debuchy R."/>
            <person name="Gladieux P."/>
            <person name="Thoren M.H."/>
            <person name="Johannesson H."/>
        </authorList>
    </citation>
    <scope>NUCLEOTIDE SEQUENCE</scope>
    <source>
        <strain evidence="2">FGSC 1904</strain>
    </source>
</reference>
<evidence type="ECO:0000313" key="3">
    <source>
        <dbReference type="Proteomes" id="UP001281003"/>
    </source>
</evidence>
<dbReference type="EMBL" id="JAUTDP010000010">
    <property type="protein sequence ID" value="KAK3395534.1"/>
    <property type="molecule type" value="Genomic_DNA"/>
</dbReference>
<reference evidence="2" key="1">
    <citation type="journal article" date="2023" name="Mol. Phylogenet. Evol.">
        <title>Genome-scale phylogeny and comparative genomics of the fungal order Sordariales.</title>
        <authorList>
            <person name="Hensen N."/>
            <person name="Bonometti L."/>
            <person name="Westerberg I."/>
            <person name="Brannstrom I.O."/>
            <person name="Guillou S."/>
            <person name="Cros-Aarteil S."/>
            <person name="Calhoun S."/>
            <person name="Haridas S."/>
            <person name="Kuo A."/>
            <person name="Mondo S."/>
            <person name="Pangilinan J."/>
            <person name="Riley R."/>
            <person name="LaButti K."/>
            <person name="Andreopoulos B."/>
            <person name="Lipzen A."/>
            <person name="Chen C."/>
            <person name="Yan M."/>
            <person name="Daum C."/>
            <person name="Ng V."/>
            <person name="Clum A."/>
            <person name="Steindorff A."/>
            <person name="Ohm R.A."/>
            <person name="Martin F."/>
            <person name="Silar P."/>
            <person name="Natvig D.O."/>
            <person name="Lalanne C."/>
            <person name="Gautier V."/>
            <person name="Ament-Velasquez S.L."/>
            <person name="Kruys A."/>
            <person name="Hutchinson M.I."/>
            <person name="Powell A.J."/>
            <person name="Barry K."/>
            <person name="Miller A.N."/>
            <person name="Grigoriev I.V."/>
            <person name="Debuchy R."/>
            <person name="Gladieux P."/>
            <person name="Hiltunen Thoren M."/>
            <person name="Johannesson H."/>
        </authorList>
    </citation>
    <scope>NUCLEOTIDE SEQUENCE</scope>
    <source>
        <strain evidence="2">FGSC 1904</strain>
    </source>
</reference>
<feature type="compositionally biased region" description="Polar residues" evidence="1">
    <location>
        <begin position="258"/>
        <end position="268"/>
    </location>
</feature>
<dbReference type="AlphaFoldDB" id="A0AAE0P8Z6"/>
<organism evidence="2 3">
    <name type="scientific">Sordaria brevicollis</name>
    <dbReference type="NCBI Taxonomy" id="83679"/>
    <lineage>
        <taxon>Eukaryota</taxon>
        <taxon>Fungi</taxon>
        <taxon>Dikarya</taxon>
        <taxon>Ascomycota</taxon>
        <taxon>Pezizomycotina</taxon>
        <taxon>Sordariomycetes</taxon>
        <taxon>Sordariomycetidae</taxon>
        <taxon>Sordariales</taxon>
        <taxon>Sordariaceae</taxon>
        <taxon>Sordaria</taxon>
    </lineage>
</organism>
<feature type="compositionally biased region" description="Polar residues" evidence="1">
    <location>
        <begin position="435"/>
        <end position="457"/>
    </location>
</feature>
<comment type="caution">
    <text evidence="2">The sequence shown here is derived from an EMBL/GenBank/DDBJ whole genome shotgun (WGS) entry which is preliminary data.</text>
</comment>